<evidence type="ECO:0000256" key="7">
    <source>
        <dbReference type="ARBA" id="ARBA00022840"/>
    </source>
</evidence>
<dbReference type="CDD" id="cd00156">
    <property type="entry name" value="REC"/>
    <property type="match status" value="1"/>
</dbReference>
<dbReference type="EC" id="2.7.13.3" evidence="2"/>
<evidence type="ECO:0000256" key="4">
    <source>
        <dbReference type="ARBA" id="ARBA00022679"/>
    </source>
</evidence>
<dbReference type="GO" id="GO:0004673">
    <property type="term" value="F:protein histidine kinase activity"/>
    <property type="evidence" value="ECO:0007669"/>
    <property type="project" value="UniProtKB-EC"/>
</dbReference>
<dbReference type="SMART" id="SM00448">
    <property type="entry name" value="REC"/>
    <property type="match status" value="1"/>
</dbReference>
<dbReference type="Proteomes" id="UP000182840">
    <property type="component" value="Chromosome"/>
</dbReference>
<evidence type="ECO:0000256" key="6">
    <source>
        <dbReference type="ARBA" id="ARBA00022777"/>
    </source>
</evidence>
<dbReference type="PANTHER" id="PTHR41523:SF7">
    <property type="entry name" value="HISTIDINE KINASE"/>
    <property type="match status" value="1"/>
</dbReference>
<evidence type="ECO:0000259" key="9">
    <source>
        <dbReference type="PROSITE" id="PS50110"/>
    </source>
</evidence>
<dbReference type="GO" id="GO:0005524">
    <property type="term" value="F:ATP binding"/>
    <property type="evidence" value="ECO:0007669"/>
    <property type="project" value="UniProtKB-KW"/>
</dbReference>
<comment type="catalytic activity">
    <reaction evidence="1">
        <text>ATP + protein L-histidine = ADP + protein N-phospho-L-histidine.</text>
        <dbReference type="EC" id="2.7.13.3"/>
    </reaction>
</comment>
<protein>
    <recommendedName>
        <fullName evidence="2">histidine kinase</fullName>
        <ecNumber evidence="2">2.7.13.3</ecNumber>
    </recommendedName>
</protein>
<dbReference type="GO" id="GO:0000160">
    <property type="term" value="P:phosphorelay signal transduction system"/>
    <property type="evidence" value="ECO:0007669"/>
    <property type="project" value="InterPro"/>
</dbReference>
<dbReference type="RefSeq" id="WP_072604080.1">
    <property type="nucleotide sequence ID" value="NZ_CP018171.1"/>
</dbReference>
<dbReference type="OrthoDB" id="7991996at2"/>
<keyword evidence="6 10" id="KW-0418">Kinase</keyword>
<name>A0A1L3SR73_9HYPH</name>
<proteinExistence type="predicted"/>
<dbReference type="InterPro" id="IPR011102">
    <property type="entry name" value="Sig_transdc_His_kinase_HWE"/>
</dbReference>
<keyword evidence="11" id="KW-1185">Reference proteome</keyword>
<dbReference type="PANTHER" id="PTHR41523">
    <property type="entry name" value="TWO-COMPONENT SYSTEM SENSOR PROTEIN"/>
    <property type="match status" value="1"/>
</dbReference>
<dbReference type="EMBL" id="CP018171">
    <property type="protein sequence ID" value="APH71870.1"/>
    <property type="molecule type" value="Genomic_DNA"/>
</dbReference>
<dbReference type="InterPro" id="IPR011006">
    <property type="entry name" value="CheY-like_superfamily"/>
</dbReference>
<keyword evidence="3 8" id="KW-0597">Phosphoprotein</keyword>
<evidence type="ECO:0000313" key="11">
    <source>
        <dbReference type="Proteomes" id="UP000182840"/>
    </source>
</evidence>
<dbReference type="InterPro" id="IPR001789">
    <property type="entry name" value="Sig_transdc_resp-reg_receiver"/>
</dbReference>
<keyword evidence="7" id="KW-0067">ATP-binding</keyword>
<evidence type="ECO:0000256" key="8">
    <source>
        <dbReference type="PROSITE-ProRule" id="PRU00169"/>
    </source>
</evidence>
<evidence type="ECO:0000256" key="1">
    <source>
        <dbReference type="ARBA" id="ARBA00000085"/>
    </source>
</evidence>
<dbReference type="STRING" id="1670800.BSQ44_11190"/>
<keyword evidence="4" id="KW-0808">Transferase</keyword>
<dbReference type="Pfam" id="PF00072">
    <property type="entry name" value="Response_reg"/>
    <property type="match status" value="1"/>
</dbReference>
<dbReference type="Pfam" id="PF07536">
    <property type="entry name" value="HWE_HK"/>
    <property type="match status" value="1"/>
</dbReference>
<dbReference type="SMART" id="SM00911">
    <property type="entry name" value="HWE_HK"/>
    <property type="match status" value="1"/>
</dbReference>
<dbReference type="AlphaFoldDB" id="A0A1L3SR73"/>
<organism evidence="10 11">
    <name type="scientific">Aquibium oceanicum</name>
    <dbReference type="NCBI Taxonomy" id="1670800"/>
    <lineage>
        <taxon>Bacteria</taxon>
        <taxon>Pseudomonadati</taxon>
        <taxon>Pseudomonadota</taxon>
        <taxon>Alphaproteobacteria</taxon>
        <taxon>Hyphomicrobiales</taxon>
        <taxon>Phyllobacteriaceae</taxon>
        <taxon>Aquibium</taxon>
    </lineage>
</organism>
<feature type="modified residue" description="4-aspartylphosphate" evidence="8">
    <location>
        <position position="61"/>
    </location>
</feature>
<reference evidence="11" key="1">
    <citation type="submission" date="2016-11" db="EMBL/GenBank/DDBJ databases">
        <title>Mesorhizobium oceanicum sp. nov., isolated from deep seawater in South China Sea.</title>
        <authorList>
            <person name="Fu G.-Y."/>
        </authorList>
    </citation>
    <scope>NUCLEOTIDE SEQUENCE [LARGE SCALE GENOMIC DNA]</scope>
    <source>
        <strain evidence="11">B7</strain>
    </source>
</reference>
<dbReference type="PROSITE" id="PS50110">
    <property type="entry name" value="RESPONSE_REGULATORY"/>
    <property type="match status" value="1"/>
</dbReference>
<dbReference type="Gene3D" id="3.40.50.2300">
    <property type="match status" value="1"/>
</dbReference>
<evidence type="ECO:0000256" key="2">
    <source>
        <dbReference type="ARBA" id="ARBA00012438"/>
    </source>
</evidence>
<dbReference type="KEGG" id="meso:BSQ44_11190"/>
<dbReference type="InterPro" id="IPR036890">
    <property type="entry name" value="HATPase_C_sf"/>
</dbReference>
<dbReference type="SUPFAM" id="SSF52172">
    <property type="entry name" value="CheY-like"/>
    <property type="match status" value="1"/>
</dbReference>
<feature type="domain" description="Response regulatory" evidence="9">
    <location>
        <begin position="10"/>
        <end position="126"/>
    </location>
</feature>
<evidence type="ECO:0000256" key="3">
    <source>
        <dbReference type="ARBA" id="ARBA00022553"/>
    </source>
</evidence>
<dbReference type="Gene3D" id="3.30.450.20">
    <property type="entry name" value="PAS domain"/>
    <property type="match status" value="1"/>
</dbReference>
<evidence type="ECO:0000256" key="5">
    <source>
        <dbReference type="ARBA" id="ARBA00022741"/>
    </source>
</evidence>
<dbReference type="Gene3D" id="3.30.565.10">
    <property type="entry name" value="Histidine kinase-like ATPase, C-terminal domain"/>
    <property type="match status" value="1"/>
</dbReference>
<sequence>MKAVSNTPITILLLEDSDFDTELISEHVRQVSPEPEIVRAIGRRDYVEALESGRCDVILSDYSLPGFDGMAALDLAIEKAPNTPFIFVSGVLGEEIAIESFKKGATDYVLKQRLMRLPAAVDRALAESRERVERRRAEEQLKLLVAELSHRVKNTLAMVMSIVRRTASRSRTVDDYEEALTSRLRALSDAHALLFESNWGETNLRQVLERTLHPFRPGQGGDIGISGPDVTLEPKAALALSLIFHELVTNALKFGALSTESGKVAIEWKKITEGAGPLIEFVWRESGGPLVEAPSEAGFGHTLIARSAEYELDGEARIGFEPTGLICEIQFAAA</sequence>
<keyword evidence="5" id="KW-0547">Nucleotide-binding</keyword>
<accession>A0A1L3SR73</accession>
<evidence type="ECO:0000313" key="10">
    <source>
        <dbReference type="EMBL" id="APH71870.1"/>
    </source>
</evidence>
<gene>
    <name evidence="10" type="ORF">BSQ44_11190</name>
</gene>